<feature type="region of interest" description="Disordered" evidence="1">
    <location>
        <begin position="235"/>
        <end position="333"/>
    </location>
</feature>
<organism evidence="2 3">
    <name type="scientific">Mycena pura</name>
    <dbReference type="NCBI Taxonomy" id="153505"/>
    <lineage>
        <taxon>Eukaryota</taxon>
        <taxon>Fungi</taxon>
        <taxon>Dikarya</taxon>
        <taxon>Basidiomycota</taxon>
        <taxon>Agaricomycotina</taxon>
        <taxon>Agaricomycetes</taxon>
        <taxon>Agaricomycetidae</taxon>
        <taxon>Agaricales</taxon>
        <taxon>Marasmiineae</taxon>
        <taxon>Mycenaceae</taxon>
        <taxon>Mycena</taxon>
    </lineage>
</organism>
<dbReference type="EMBL" id="JARJCW010000061">
    <property type="protein sequence ID" value="KAJ7200782.1"/>
    <property type="molecule type" value="Genomic_DNA"/>
</dbReference>
<gene>
    <name evidence="2" type="ORF">GGX14DRAFT_659486</name>
</gene>
<feature type="compositionally biased region" description="Low complexity" evidence="1">
    <location>
        <begin position="260"/>
        <end position="291"/>
    </location>
</feature>
<sequence length="610" mass="64518">MHHTTASLGCFAPSAAPQTRSRIAQRQRIRIVKTANLITVFLRVLPEAFQLFDLNWFRLGKIRTVGNALIRKRQLRVRNNERTAIEVDELSRQWLTEDGSASFLCDCTDFHLRKLGSRAEHVSRWGTCVLVVSRRTGEARTGSDAPRVVDLAGIELHLHDLAALDVGVAAPAVQQQRMEKAGPQELILLWAGGSRTVDSGREDREADRFAVVAGVTGDVDGNAKQIINTVTATPTRRCDAHPPPARAVPASSEEHDKTGTRAAGTATRAADGMAVARGGRAAATPRGGTAARARRRDGGRARRLDSGGARRRDGGAAETVAAHGDGGGGAGQWDRRVQDGGGACRPVTVRVGETAARDSGGASGGMAAVRADEVAALRAGRTVTRRRQCEQVGPARAGRWWHVQAGDGAGGRDGGGASGRDSGGASGGMAAVRADETVALRAGRTVAARRGGQRRFGGGSRGFAAAAQALAVAAEASAVVAQPLSWQPSVRASSAWEVSAWLRTCWDTYEAMFQRRQSPNAGFRRRPTQKVPSPAMRASATRPPTRRGEGTCGGRMGTRRGEGRRVCHSVWRRTVMTAEFKVRPAVPPAGGIDGSIDGSKIGSNPNSQIL</sequence>
<accession>A0AAD6V2H0</accession>
<proteinExistence type="predicted"/>
<comment type="caution">
    <text evidence="2">The sequence shown here is derived from an EMBL/GenBank/DDBJ whole genome shotgun (WGS) entry which is preliminary data.</text>
</comment>
<evidence type="ECO:0000313" key="2">
    <source>
        <dbReference type="EMBL" id="KAJ7200782.1"/>
    </source>
</evidence>
<evidence type="ECO:0000256" key="1">
    <source>
        <dbReference type="SAM" id="MobiDB-lite"/>
    </source>
</evidence>
<protein>
    <submittedName>
        <fullName evidence="2">Uncharacterized protein</fullName>
    </submittedName>
</protein>
<feature type="region of interest" description="Disordered" evidence="1">
    <location>
        <begin position="586"/>
        <end position="610"/>
    </location>
</feature>
<dbReference type="Proteomes" id="UP001219525">
    <property type="component" value="Unassembled WGS sequence"/>
</dbReference>
<dbReference type="AlphaFoldDB" id="A0AAD6V2H0"/>
<feature type="compositionally biased region" description="Gly residues" evidence="1">
    <location>
        <begin position="407"/>
        <end position="427"/>
    </location>
</feature>
<evidence type="ECO:0000313" key="3">
    <source>
        <dbReference type="Proteomes" id="UP001219525"/>
    </source>
</evidence>
<feature type="region of interest" description="Disordered" evidence="1">
    <location>
        <begin position="407"/>
        <end position="428"/>
    </location>
</feature>
<name>A0AAD6V2H0_9AGAR</name>
<keyword evidence="3" id="KW-1185">Reference proteome</keyword>
<feature type="compositionally biased region" description="Low complexity" evidence="1">
    <location>
        <begin position="594"/>
        <end position="603"/>
    </location>
</feature>
<reference evidence="2" key="1">
    <citation type="submission" date="2023-03" db="EMBL/GenBank/DDBJ databases">
        <title>Massive genome expansion in bonnet fungi (Mycena s.s.) driven by repeated elements and novel gene families across ecological guilds.</title>
        <authorList>
            <consortium name="Lawrence Berkeley National Laboratory"/>
            <person name="Harder C.B."/>
            <person name="Miyauchi S."/>
            <person name="Viragh M."/>
            <person name="Kuo A."/>
            <person name="Thoen E."/>
            <person name="Andreopoulos B."/>
            <person name="Lu D."/>
            <person name="Skrede I."/>
            <person name="Drula E."/>
            <person name="Henrissat B."/>
            <person name="Morin E."/>
            <person name="Kohler A."/>
            <person name="Barry K."/>
            <person name="LaButti K."/>
            <person name="Morin E."/>
            <person name="Salamov A."/>
            <person name="Lipzen A."/>
            <person name="Mereny Z."/>
            <person name="Hegedus B."/>
            <person name="Baldrian P."/>
            <person name="Stursova M."/>
            <person name="Weitz H."/>
            <person name="Taylor A."/>
            <person name="Grigoriev I.V."/>
            <person name="Nagy L.G."/>
            <person name="Martin F."/>
            <person name="Kauserud H."/>
        </authorList>
    </citation>
    <scope>NUCLEOTIDE SEQUENCE</scope>
    <source>
        <strain evidence="2">9144</strain>
    </source>
</reference>
<feature type="region of interest" description="Disordered" evidence="1">
    <location>
        <begin position="519"/>
        <end position="564"/>
    </location>
</feature>
<feature type="compositionally biased region" description="Basic and acidic residues" evidence="1">
    <location>
        <begin position="296"/>
        <end position="315"/>
    </location>
</feature>